<accession>A0ACA9QFP2</accession>
<gene>
    <name evidence="1" type="ORF">SPELUC_LOCUS14142</name>
</gene>
<sequence>MSSQITSYLTKYQNKSFWGFLLRCRDAVVATTSPTSRWEDLDHTWAVRFILEAGKLGEDLEEKVRVTSNRSAIRAFNLGELP</sequence>
<keyword evidence="2" id="KW-1185">Reference proteome</keyword>
<protein>
    <submittedName>
        <fullName evidence="1">7105_t:CDS:1</fullName>
    </submittedName>
</protein>
<feature type="non-terminal residue" evidence="1">
    <location>
        <position position="82"/>
    </location>
</feature>
<reference evidence="1" key="1">
    <citation type="submission" date="2021-06" db="EMBL/GenBank/DDBJ databases">
        <authorList>
            <person name="Kallberg Y."/>
            <person name="Tangrot J."/>
            <person name="Rosling A."/>
        </authorList>
    </citation>
    <scope>NUCLEOTIDE SEQUENCE</scope>
    <source>
        <strain evidence="1">28 12/20/2015</strain>
    </source>
</reference>
<name>A0ACA9QFP2_9GLOM</name>
<organism evidence="1 2">
    <name type="scientific">Cetraspora pellucida</name>
    <dbReference type="NCBI Taxonomy" id="1433469"/>
    <lineage>
        <taxon>Eukaryota</taxon>
        <taxon>Fungi</taxon>
        <taxon>Fungi incertae sedis</taxon>
        <taxon>Mucoromycota</taxon>
        <taxon>Glomeromycotina</taxon>
        <taxon>Glomeromycetes</taxon>
        <taxon>Diversisporales</taxon>
        <taxon>Gigasporaceae</taxon>
        <taxon>Cetraspora</taxon>
    </lineage>
</organism>
<dbReference type="EMBL" id="CAJVPW010040345">
    <property type="protein sequence ID" value="CAG8746062.1"/>
    <property type="molecule type" value="Genomic_DNA"/>
</dbReference>
<comment type="caution">
    <text evidence="1">The sequence shown here is derived from an EMBL/GenBank/DDBJ whole genome shotgun (WGS) entry which is preliminary data.</text>
</comment>
<proteinExistence type="predicted"/>
<dbReference type="Proteomes" id="UP000789366">
    <property type="component" value="Unassembled WGS sequence"/>
</dbReference>
<evidence type="ECO:0000313" key="2">
    <source>
        <dbReference type="Proteomes" id="UP000789366"/>
    </source>
</evidence>
<evidence type="ECO:0000313" key="1">
    <source>
        <dbReference type="EMBL" id="CAG8746062.1"/>
    </source>
</evidence>